<evidence type="ECO:0000256" key="8">
    <source>
        <dbReference type="SAM" id="SignalP"/>
    </source>
</evidence>
<dbReference type="GO" id="GO:0004190">
    <property type="term" value="F:aspartic-type endopeptidase activity"/>
    <property type="evidence" value="ECO:0007669"/>
    <property type="project" value="UniProtKB-KW"/>
</dbReference>
<dbReference type="Pfam" id="PF00026">
    <property type="entry name" value="Asp"/>
    <property type="match status" value="1"/>
</dbReference>
<gene>
    <name evidence="10" type="ORF">NEOLEDRAFT_1127812</name>
</gene>
<dbReference type="PROSITE" id="PS00141">
    <property type="entry name" value="ASP_PROTEASE"/>
    <property type="match status" value="2"/>
</dbReference>
<feature type="signal peptide" evidence="8">
    <location>
        <begin position="1"/>
        <end position="26"/>
    </location>
</feature>
<evidence type="ECO:0000256" key="5">
    <source>
        <dbReference type="PIRSR" id="PIRSR601461-1"/>
    </source>
</evidence>
<dbReference type="InterPro" id="IPR001969">
    <property type="entry name" value="Aspartic_peptidase_AS"/>
</dbReference>
<dbReference type="Proteomes" id="UP000076761">
    <property type="component" value="Unassembled WGS sequence"/>
</dbReference>
<protein>
    <submittedName>
        <fullName evidence="10">Acid protease</fullName>
    </submittedName>
</protein>
<dbReference type="GO" id="GO:0006508">
    <property type="term" value="P:proteolysis"/>
    <property type="evidence" value="ECO:0007669"/>
    <property type="project" value="UniProtKB-KW"/>
</dbReference>
<dbReference type="FunCoup" id="A0A165VMS9">
    <property type="interactions" value="48"/>
</dbReference>
<keyword evidence="8" id="KW-0732">Signal</keyword>
<evidence type="ECO:0000256" key="6">
    <source>
        <dbReference type="PIRSR" id="PIRSR601461-2"/>
    </source>
</evidence>
<comment type="similarity">
    <text evidence="1 7">Belongs to the peptidase A1 family.</text>
</comment>
<name>A0A165VMS9_9AGAM</name>
<feature type="active site" evidence="5">
    <location>
        <position position="384"/>
    </location>
</feature>
<dbReference type="PROSITE" id="PS51767">
    <property type="entry name" value="PEPTIDASE_A1"/>
    <property type="match status" value="1"/>
</dbReference>
<evidence type="ECO:0000256" key="4">
    <source>
        <dbReference type="ARBA" id="ARBA00022801"/>
    </source>
</evidence>
<dbReference type="InterPro" id="IPR001461">
    <property type="entry name" value="Aspartic_peptidase_A1"/>
</dbReference>
<dbReference type="CDD" id="cd05471">
    <property type="entry name" value="pepsin_like"/>
    <property type="match status" value="1"/>
</dbReference>
<feature type="domain" description="Peptidase A1" evidence="9">
    <location>
        <begin position="175"/>
        <end position="493"/>
    </location>
</feature>
<dbReference type="AlphaFoldDB" id="A0A165VMS9"/>
<dbReference type="STRING" id="1314782.A0A165VMS9"/>
<dbReference type="PANTHER" id="PTHR47966">
    <property type="entry name" value="BETA-SITE APP-CLEAVING ENZYME, ISOFORM A-RELATED"/>
    <property type="match status" value="1"/>
</dbReference>
<dbReference type="PRINTS" id="PR00792">
    <property type="entry name" value="PEPSIN"/>
</dbReference>
<feature type="chain" id="PRO_5007868120" evidence="8">
    <location>
        <begin position="27"/>
        <end position="496"/>
    </location>
</feature>
<dbReference type="EMBL" id="KV425553">
    <property type="protein sequence ID" value="KZT29908.1"/>
    <property type="molecule type" value="Genomic_DNA"/>
</dbReference>
<evidence type="ECO:0000313" key="10">
    <source>
        <dbReference type="EMBL" id="KZT29908.1"/>
    </source>
</evidence>
<proteinExistence type="inferred from homology"/>
<dbReference type="Gene3D" id="2.40.70.10">
    <property type="entry name" value="Acid Proteases"/>
    <property type="match status" value="2"/>
</dbReference>
<evidence type="ECO:0000259" key="9">
    <source>
        <dbReference type="PROSITE" id="PS51767"/>
    </source>
</evidence>
<evidence type="ECO:0000256" key="3">
    <source>
        <dbReference type="ARBA" id="ARBA00022750"/>
    </source>
</evidence>
<dbReference type="SUPFAM" id="SSF50630">
    <property type="entry name" value="Acid proteases"/>
    <property type="match status" value="1"/>
</dbReference>
<evidence type="ECO:0000313" key="11">
    <source>
        <dbReference type="Proteomes" id="UP000076761"/>
    </source>
</evidence>
<keyword evidence="6" id="KW-1015">Disulfide bond</keyword>
<dbReference type="InParanoid" id="A0A165VMS9"/>
<accession>A0A165VMS9</accession>
<keyword evidence="3 7" id="KW-0064">Aspartyl protease</keyword>
<evidence type="ECO:0000256" key="2">
    <source>
        <dbReference type="ARBA" id="ARBA00022670"/>
    </source>
</evidence>
<dbReference type="InterPro" id="IPR034164">
    <property type="entry name" value="Pepsin-like_dom"/>
</dbReference>
<dbReference type="FunFam" id="2.40.70.10:FF:000115">
    <property type="entry name" value="Lysosomal aspartic protease"/>
    <property type="match status" value="1"/>
</dbReference>
<evidence type="ECO:0000256" key="1">
    <source>
        <dbReference type="ARBA" id="ARBA00007447"/>
    </source>
</evidence>
<keyword evidence="2 7" id="KW-0645">Protease</keyword>
<dbReference type="InterPro" id="IPR021109">
    <property type="entry name" value="Peptidase_aspartic_dom_sf"/>
</dbReference>
<sequence length="496" mass="52233">MKFGMNFSALLSAVVLAISLGTSSEARPAPSGSGLVTVPVTRIHKPVYRDAIDTQAIHQHHANRGSQRLALMSGHLPVAPEELQEIHRRTGELPAGLSKRYFREGVVKFLEDLKTQMKGSSSAMSKAESFMDTDAAGGFNPKNVDAANENTLTPANAPSSNNSLGLDISANDIGYLATIQIGTPPRAFKMLVDSGSSDLWVGGENCSGSSGAAGCGNHTFIGSGTSSSFSDTGKTWSITYGSGSLSGNIVQDDIEIAGMKLSAHKFGAAKNESSQFSGNDTLFDGIMGLGGSQLSDQGFPTVVEALHSAGLIQAPITSYKLARLADGSNDGEITFGGMDPAKFNASTKVTIKNVSPKGYWEANVDTFKVDGKDINLSGRTAILDTGTSLIVGPGNDVDALHEAMPVSRFDGFNWIIPCTTTSKVAFTFSGREFTVDTRDLTFLPVNSTNLTGDCYSSITRGSVGGDQEWLFGDVFLKNVYFSTDVGSNQISLANLA</sequence>
<evidence type="ECO:0000256" key="7">
    <source>
        <dbReference type="RuleBase" id="RU000454"/>
    </source>
</evidence>
<organism evidence="10 11">
    <name type="scientific">Neolentinus lepideus HHB14362 ss-1</name>
    <dbReference type="NCBI Taxonomy" id="1314782"/>
    <lineage>
        <taxon>Eukaryota</taxon>
        <taxon>Fungi</taxon>
        <taxon>Dikarya</taxon>
        <taxon>Basidiomycota</taxon>
        <taxon>Agaricomycotina</taxon>
        <taxon>Agaricomycetes</taxon>
        <taxon>Gloeophyllales</taxon>
        <taxon>Gloeophyllaceae</taxon>
        <taxon>Neolentinus</taxon>
    </lineage>
</organism>
<dbReference type="PANTHER" id="PTHR47966:SF75">
    <property type="entry name" value="ENDOPEPTIDASE (CTSD), PUTATIVE (AFU_ORTHOLOGUE AFUA_4G07040)-RELATED"/>
    <property type="match status" value="1"/>
</dbReference>
<dbReference type="OrthoDB" id="2747330at2759"/>
<keyword evidence="4 7" id="KW-0378">Hydrolase</keyword>
<keyword evidence="11" id="KW-1185">Reference proteome</keyword>
<dbReference type="InterPro" id="IPR033121">
    <property type="entry name" value="PEPTIDASE_A1"/>
</dbReference>
<feature type="disulfide bond" evidence="6">
    <location>
        <begin position="206"/>
        <end position="215"/>
    </location>
</feature>
<reference evidence="10 11" key="1">
    <citation type="journal article" date="2016" name="Mol. Biol. Evol.">
        <title>Comparative Genomics of Early-Diverging Mushroom-Forming Fungi Provides Insights into the Origins of Lignocellulose Decay Capabilities.</title>
        <authorList>
            <person name="Nagy L.G."/>
            <person name="Riley R."/>
            <person name="Tritt A."/>
            <person name="Adam C."/>
            <person name="Daum C."/>
            <person name="Floudas D."/>
            <person name="Sun H."/>
            <person name="Yadav J.S."/>
            <person name="Pangilinan J."/>
            <person name="Larsson K.H."/>
            <person name="Matsuura K."/>
            <person name="Barry K."/>
            <person name="Labutti K."/>
            <person name="Kuo R."/>
            <person name="Ohm R.A."/>
            <person name="Bhattacharya S.S."/>
            <person name="Shirouzu T."/>
            <person name="Yoshinaga Y."/>
            <person name="Martin F.M."/>
            <person name="Grigoriev I.V."/>
            <person name="Hibbett D.S."/>
        </authorList>
    </citation>
    <scope>NUCLEOTIDE SEQUENCE [LARGE SCALE GENOMIC DNA]</scope>
    <source>
        <strain evidence="10 11">HHB14362 ss-1</strain>
    </source>
</reference>
<feature type="active site" evidence="5">
    <location>
        <position position="193"/>
    </location>
</feature>